<feature type="transmembrane region" description="Helical" evidence="6">
    <location>
        <begin position="229"/>
        <end position="251"/>
    </location>
</feature>
<organism evidence="7 8">
    <name type="scientific">Brachybacterium sacelli</name>
    <dbReference type="NCBI Taxonomy" id="173364"/>
    <lineage>
        <taxon>Bacteria</taxon>
        <taxon>Bacillati</taxon>
        <taxon>Actinomycetota</taxon>
        <taxon>Actinomycetes</taxon>
        <taxon>Micrococcales</taxon>
        <taxon>Dermabacteraceae</taxon>
        <taxon>Brachybacterium</taxon>
    </lineage>
</organism>
<keyword evidence="3 6" id="KW-1133">Transmembrane helix</keyword>
<evidence type="ECO:0000256" key="4">
    <source>
        <dbReference type="ARBA" id="ARBA00023136"/>
    </source>
</evidence>
<accession>A0ABS4X6U9</accession>
<evidence type="ECO:0000256" key="5">
    <source>
        <dbReference type="SAM" id="MobiDB-lite"/>
    </source>
</evidence>
<keyword evidence="4 6" id="KW-0472">Membrane</keyword>
<feature type="region of interest" description="Disordered" evidence="5">
    <location>
        <begin position="1"/>
        <end position="125"/>
    </location>
</feature>
<dbReference type="RefSeq" id="WP_209905050.1">
    <property type="nucleotide sequence ID" value="NZ_BAAAJW010000001.1"/>
</dbReference>
<gene>
    <name evidence="7" type="ORF">JOF43_004167</name>
</gene>
<feature type="compositionally biased region" description="Polar residues" evidence="5">
    <location>
        <begin position="34"/>
        <end position="50"/>
    </location>
</feature>
<protein>
    <submittedName>
        <fullName evidence="7">Tic20 family protein</fullName>
    </submittedName>
</protein>
<keyword evidence="8" id="KW-1185">Reference proteome</keyword>
<dbReference type="Proteomes" id="UP001519290">
    <property type="component" value="Unassembled WGS sequence"/>
</dbReference>
<feature type="transmembrane region" description="Helical" evidence="6">
    <location>
        <begin position="155"/>
        <end position="184"/>
    </location>
</feature>
<comment type="caution">
    <text evidence="7">The sequence shown here is derived from an EMBL/GenBank/DDBJ whole genome shotgun (WGS) entry which is preliminary data.</text>
</comment>
<feature type="transmembrane region" description="Helical" evidence="6">
    <location>
        <begin position="204"/>
        <end position="223"/>
    </location>
</feature>
<dbReference type="InterPro" id="IPR019109">
    <property type="entry name" value="MamF_MmsF"/>
</dbReference>
<evidence type="ECO:0000256" key="2">
    <source>
        <dbReference type="ARBA" id="ARBA00022692"/>
    </source>
</evidence>
<sequence>MSQTPHPHDPYGSEPGDSAPEQQSPGWTAAPQDVSGQQGEAEQDQASPTSDPALHPHDPYAYDPPAPQDGSAPEAGGHTDGSPSAGPDPYGAAPGQQSASGYPGQPGHQGPYGGSQDAYAAPGPVDLNTPPAGFKGIYEGSLSGQGMKDSDAKTWALVVHLAALLQFIIPFVGGLIAQIVLFVLFKGRHRFVRYNAAEALNGTLAALIISLAMGAVFTVITIVTFGIGAFLFGLMFLPTLVQAIFAIIGAVKAYQGEWWNYPANLRLVK</sequence>
<keyword evidence="2 6" id="KW-0812">Transmembrane</keyword>
<name>A0ABS4X6U9_9MICO</name>
<comment type="subcellular location">
    <subcellularLocation>
        <location evidence="1">Membrane</location>
        <topology evidence="1">Multi-pass membrane protein</topology>
    </subcellularLocation>
</comment>
<dbReference type="EMBL" id="JAGIOD010000002">
    <property type="protein sequence ID" value="MBP2384178.1"/>
    <property type="molecule type" value="Genomic_DNA"/>
</dbReference>
<feature type="compositionally biased region" description="Low complexity" evidence="5">
    <location>
        <begin position="100"/>
        <end position="109"/>
    </location>
</feature>
<reference evidence="7 8" key="1">
    <citation type="submission" date="2021-03" db="EMBL/GenBank/DDBJ databases">
        <title>Sequencing the genomes of 1000 actinobacteria strains.</title>
        <authorList>
            <person name="Klenk H.-P."/>
        </authorList>
    </citation>
    <scope>NUCLEOTIDE SEQUENCE [LARGE SCALE GENOMIC DNA]</scope>
    <source>
        <strain evidence="7 8">DSM 14566</strain>
    </source>
</reference>
<proteinExistence type="predicted"/>
<evidence type="ECO:0000256" key="6">
    <source>
        <dbReference type="SAM" id="Phobius"/>
    </source>
</evidence>
<dbReference type="Pfam" id="PF09685">
    <property type="entry name" value="MamF_MmsF"/>
    <property type="match status" value="1"/>
</dbReference>
<evidence type="ECO:0000313" key="7">
    <source>
        <dbReference type="EMBL" id="MBP2384178.1"/>
    </source>
</evidence>
<evidence type="ECO:0000313" key="8">
    <source>
        <dbReference type="Proteomes" id="UP001519290"/>
    </source>
</evidence>
<evidence type="ECO:0000256" key="3">
    <source>
        <dbReference type="ARBA" id="ARBA00022989"/>
    </source>
</evidence>
<evidence type="ECO:0000256" key="1">
    <source>
        <dbReference type="ARBA" id="ARBA00004141"/>
    </source>
</evidence>
<feature type="compositionally biased region" description="Basic and acidic residues" evidence="5">
    <location>
        <begin position="1"/>
        <end position="11"/>
    </location>
</feature>